<organism evidence="1 2">
    <name type="scientific">Micromonospora sediminicola</name>
    <dbReference type="NCBI Taxonomy" id="946078"/>
    <lineage>
        <taxon>Bacteria</taxon>
        <taxon>Bacillati</taxon>
        <taxon>Actinomycetota</taxon>
        <taxon>Actinomycetes</taxon>
        <taxon>Micromonosporales</taxon>
        <taxon>Micromonosporaceae</taxon>
        <taxon>Micromonospora</taxon>
    </lineage>
</organism>
<keyword evidence="2" id="KW-1185">Reference proteome</keyword>
<protein>
    <recommendedName>
        <fullName evidence="3">DUF3800 domain-containing protein</fullName>
    </recommendedName>
</protein>
<dbReference type="AlphaFoldDB" id="A0A1A9BEC2"/>
<evidence type="ECO:0008006" key="3">
    <source>
        <dbReference type="Google" id="ProtNLM"/>
    </source>
</evidence>
<dbReference type="RefSeq" id="WP_245666468.1">
    <property type="nucleotide sequence ID" value="NZ_FLRH01000003.1"/>
</dbReference>
<reference evidence="2" key="1">
    <citation type="submission" date="2016-06" db="EMBL/GenBank/DDBJ databases">
        <authorList>
            <person name="Varghese N."/>
            <person name="Submissions Spin"/>
        </authorList>
    </citation>
    <scope>NUCLEOTIDE SEQUENCE [LARGE SCALE GENOMIC DNA]</scope>
    <source>
        <strain evidence="2">DSM 45794</strain>
    </source>
</reference>
<gene>
    <name evidence="1" type="ORF">GA0070622_4271</name>
</gene>
<dbReference type="Proteomes" id="UP000199558">
    <property type="component" value="Unassembled WGS sequence"/>
</dbReference>
<sequence length="344" mass="36578">MGPGTRLPLQGGLPPADAPAGPVVEIACDESGFSGTNLLDPATPVIAHASVDLTAVEATALLTSLRAGFRFSPHEVKSRQFLRRPESVEARDWFLAALRGRAHVHLVDKQVFLATRVVDLLLAEPSYAAGTRLAPAGREAALALHRAGHAAGADWTAFLAAFVDMLRTKRRDRAGDGSVDRFLRARDALARHAPADAVLTGLDRARVAAVQARLYDDDRSIPPPLEPLLPALAETVLSWSGGGRRVLVVHDEQSALTADRLRRLQRALADGTGRPVEESPLAGLVTTDSRDDPRVQVADLLAGVARRMPATPDTAFGADLLALVEADLHELLGAPVRRDGAPTT</sequence>
<proteinExistence type="predicted"/>
<name>A0A1A9BEC2_9ACTN</name>
<accession>A0A1A9BEC2</accession>
<dbReference type="EMBL" id="FLRH01000003">
    <property type="protein sequence ID" value="SBT67217.1"/>
    <property type="molecule type" value="Genomic_DNA"/>
</dbReference>
<evidence type="ECO:0000313" key="1">
    <source>
        <dbReference type="EMBL" id="SBT67217.1"/>
    </source>
</evidence>
<evidence type="ECO:0000313" key="2">
    <source>
        <dbReference type="Proteomes" id="UP000199558"/>
    </source>
</evidence>
<dbReference type="STRING" id="946078.GA0070622_4271"/>